<sequence>MQRETKRRRPALLLLTAVLTTIGCIRYGLAAEPTKGENAKLYSTLCTVINALAAESPSTQPTPVNDNTWETANLLKLFLRAPQTVSELAAAADAQHMLKTAQGPLKELCPTSEQDNCLKAAAYLKARGTTMGATLVRQTQHVSPILPEIKATVKELASKIAVYISAAPNSDTGDAELLLKTAVLGAAEEDTKVRLTGATTDRKTTCGQSETDAGKAAGKSIAEDLICICGSNTGKDNKGCIAAGAPNPTYSAEHANQASCWQDIKDGCSTFNPDKKAVSTETLKAITAKIRQLINAPHGNDQKISYLGYSDSVTTAAACGSKTDSGGKGACVTYGKDGSKSKEPEWLKKLPAAAEAVENEQAAAATKTAQFSEINNVNRTLINLLHLHNARVELSKAIKQAHSTDTEKSTKTLKEINI</sequence>
<dbReference type="Pfam" id="PF13206">
    <property type="entry name" value="VSG_B"/>
    <property type="match status" value="1"/>
</dbReference>
<comment type="function">
    <text evidence="1">VSG forms a coat on the surface of the parasite. The trypanosome evades the immune response of the host by expressing a series of antigenically distinct VSGs from an estimated 1000 VSG genes.</text>
</comment>
<dbReference type="VEuPathDB" id="TriTrypDB:Tb427_000515300"/>
<evidence type="ECO:0000256" key="3">
    <source>
        <dbReference type="ARBA" id="ARBA00022475"/>
    </source>
</evidence>
<feature type="chain" id="PRO_5004057680" evidence="9">
    <location>
        <begin position="31"/>
        <end position="418"/>
    </location>
</feature>
<feature type="domain" description="Trypanosome variant surface glycoprotein B-type N-terminal" evidence="10">
    <location>
        <begin position="30"/>
        <end position="370"/>
    </location>
</feature>
<dbReference type="EMBL" id="KC612885">
    <property type="protein sequence ID" value="AGH60316.1"/>
    <property type="molecule type" value="Genomic_DNA"/>
</dbReference>
<dbReference type="AlphaFoldDB" id="M4SYD8"/>
<dbReference type="GO" id="GO:0098552">
    <property type="term" value="C:side of membrane"/>
    <property type="evidence" value="ECO:0007669"/>
    <property type="project" value="UniProtKB-KW"/>
</dbReference>
<name>M4SYD8_9TRYP</name>
<dbReference type="PROSITE" id="PS51257">
    <property type="entry name" value="PROKAR_LIPOPROTEIN"/>
    <property type="match status" value="1"/>
</dbReference>
<reference evidence="11" key="1">
    <citation type="submission" date="2013-02" db="EMBL/GenBank/DDBJ databases">
        <authorList>
            <person name="Cross G.A.M."/>
            <person name="Kim H.-S."/>
            <person name="Wickstead B."/>
        </authorList>
    </citation>
    <scope>NUCLEOTIDE SEQUENCE</scope>
    <source>
        <strain evidence="11">Lister 427</strain>
    </source>
</reference>
<evidence type="ECO:0000256" key="6">
    <source>
        <dbReference type="ARBA" id="ARBA00023136"/>
    </source>
</evidence>
<dbReference type="GO" id="GO:0005886">
    <property type="term" value="C:plasma membrane"/>
    <property type="evidence" value="ECO:0007669"/>
    <property type="project" value="UniProtKB-SubCell"/>
</dbReference>
<keyword evidence="3" id="KW-1003">Cell membrane</keyword>
<organism evidence="11">
    <name type="scientific">Trypanosoma brucei</name>
    <dbReference type="NCBI Taxonomy" id="5691"/>
    <lineage>
        <taxon>Eukaryota</taxon>
        <taxon>Discoba</taxon>
        <taxon>Euglenozoa</taxon>
        <taxon>Kinetoplastea</taxon>
        <taxon>Metakinetoplastina</taxon>
        <taxon>Trypanosomatida</taxon>
        <taxon>Trypanosomatidae</taxon>
        <taxon>Trypanosoma</taxon>
    </lineage>
</organism>
<evidence type="ECO:0000256" key="5">
    <source>
        <dbReference type="ARBA" id="ARBA00022729"/>
    </source>
</evidence>
<evidence type="ECO:0000256" key="4">
    <source>
        <dbReference type="ARBA" id="ARBA00022622"/>
    </source>
</evidence>
<evidence type="ECO:0000313" key="11">
    <source>
        <dbReference type="EMBL" id="AGH60316.1"/>
    </source>
</evidence>
<accession>M4SYD8</accession>
<evidence type="ECO:0000256" key="8">
    <source>
        <dbReference type="ARBA" id="ARBA00023288"/>
    </source>
</evidence>
<keyword evidence="6" id="KW-0472">Membrane</keyword>
<keyword evidence="5 9" id="KW-0732">Signal</keyword>
<evidence type="ECO:0000256" key="9">
    <source>
        <dbReference type="SAM" id="SignalP"/>
    </source>
</evidence>
<reference evidence="11" key="2">
    <citation type="journal article" date="2014" name="Mol. Biochem. Parasitol.">
        <title>Capturing the variant surface glycoprotein repertoire (the VSGnome) of Trypanosoma brucei Lister 427.</title>
        <authorList>
            <person name="Cross G.A."/>
            <person name="Kim H.S."/>
            <person name="Wickstead B."/>
        </authorList>
    </citation>
    <scope>NUCLEOTIDE SEQUENCE</scope>
    <source>
        <strain evidence="11">Lister 427</strain>
    </source>
</reference>
<evidence type="ECO:0000256" key="2">
    <source>
        <dbReference type="ARBA" id="ARBA00004609"/>
    </source>
</evidence>
<keyword evidence="8" id="KW-0449">Lipoprotein</keyword>
<dbReference type="InterPro" id="IPR025932">
    <property type="entry name" value="Trypano_VSG_B_N_dom"/>
</dbReference>
<feature type="signal peptide" evidence="9">
    <location>
        <begin position="1"/>
        <end position="30"/>
    </location>
</feature>
<comment type="subcellular location">
    <subcellularLocation>
        <location evidence="2">Cell membrane</location>
        <topology evidence="2">Lipid-anchor</topology>
        <topology evidence="2">GPI-anchor</topology>
    </subcellularLocation>
</comment>
<keyword evidence="7" id="KW-0325">Glycoprotein</keyword>
<evidence type="ECO:0000259" key="10">
    <source>
        <dbReference type="Pfam" id="PF13206"/>
    </source>
</evidence>
<protein>
    <submittedName>
        <fullName evidence="11">Variant surface glycoprotein 1384</fullName>
    </submittedName>
</protein>
<proteinExistence type="predicted"/>
<keyword evidence="4" id="KW-0336">GPI-anchor</keyword>
<evidence type="ECO:0000256" key="1">
    <source>
        <dbReference type="ARBA" id="ARBA00002523"/>
    </source>
</evidence>
<evidence type="ECO:0000256" key="7">
    <source>
        <dbReference type="ARBA" id="ARBA00023180"/>
    </source>
</evidence>